<proteinExistence type="predicted"/>
<organism evidence="2 3">
    <name type="scientific">Seonamhaeicola aphaedonensis</name>
    <dbReference type="NCBI Taxonomy" id="1461338"/>
    <lineage>
        <taxon>Bacteria</taxon>
        <taxon>Pseudomonadati</taxon>
        <taxon>Bacteroidota</taxon>
        <taxon>Flavobacteriia</taxon>
        <taxon>Flavobacteriales</taxon>
        <taxon>Flavobacteriaceae</taxon>
    </lineage>
</organism>
<dbReference type="PANTHER" id="PTHR39200">
    <property type="entry name" value="HYPOTHETICAL EXPORTED PROTEIN"/>
    <property type="match status" value="1"/>
</dbReference>
<dbReference type="EMBL" id="QRDX01000001">
    <property type="protein sequence ID" value="RED50618.1"/>
    <property type="molecule type" value="Genomic_DNA"/>
</dbReference>
<dbReference type="PANTHER" id="PTHR39200:SF1">
    <property type="entry name" value="AUTO-TRANSPORTER ADHESIN HEAD GIN DOMAIN-CONTAINING PROTEIN-RELATED"/>
    <property type="match status" value="1"/>
</dbReference>
<protein>
    <submittedName>
        <fullName evidence="2">Putative autotransporter adhesin-like protein</fullName>
    </submittedName>
</protein>
<evidence type="ECO:0000313" key="2">
    <source>
        <dbReference type="EMBL" id="RED50618.1"/>
    </source>
</evidence>
<gene>
    <name evidence="2" type="ORF">DFQ02_101654</name>
</gene>
<sequence length="263" mass="29067">MKTRETKTIDNRHDYNQSENEWTPINFQRIPWVKLNQELNLKTAKMKNLMMLPILMLLVCVTSCSDDDTLFGSGNLTTETRAVDSFTKIKSEGIIDLTVTQGPIQSLEITSDDNIIDKVRTVVYNNELHLYLDEHYNYRGISIQANITVANLNSLKNFGIGDVVLNNIDNNSTFSIENEGTGNIEINGIANDLTIRNQGSGNILGFNFIANHCTVYIEGSGNVEVKCSTNLDVEIEGSGNVYYKGTPSINTDITGSGSVISAN</sequence>
<dbReference type="Proteomes" id="UP000256629">
    <property type="component" value="Unassembled WGS sequence"/>
</dbReference>
<comment type="caution">
    <text evidence="2">The sequence shown here is derived from an EMBL/GenBank/DDBJ whole genome shotgun (WGS) entry which is preliminary data.</text>
</comment>
<dbReference type="InterPro" id="IPR021255">
    <property type="entry name" value="DUF2807"/>
</dbReference>
<dbReference type="Pfam" id="PF10988">
    <property type="entry name" value="DUF2807"/>
    <property type="match status" value="1"/>
</dbReference>
<accession>A0A3D9HMB1</accession>
<reference evidence="2 3" key="1">
    <citation type="submission" date="2018-07" db="EMBL/GenBank/DDBJ databases">
        <title>Genomic Encyclopedia of Type Strains, Phase III (KMG-III): the genomes of soil and plant-associated and newly described type strains.</title>
        <authorList>
            <person name="Whitman W."/>
        </authorList>
    </citation>
    <scope>NUCLEOTIDE SEQUENCE [LARGE SCALE GENOMIC DNA]</scope>
    <source>
        <strain evidence="2 3">CECT 8487</strain>
    </source>
</reference>
<feature type="domain" description="Putative auto-transporter adhesin head GIN" evidence="1">
    <location>
        <begin position="86"/>
        <end position="247"/>
    </location>
</feature>
<keyword evidence="3" id="KW-1185">Reference proteome</keyword>
<evidence type="ECO:0000259" key="1">
    <source>
        <dbReference type="Pfam" id="PF10988"/>
    </source>
</evidence>
<evidence type="ECO:0000313" key="3">
    <source>
        <dbReference type="Proteomes" id="UP000256629"/>
    </source>
</evidence>
<dbReference type="AlphaFoldDB" id="A0A3D9HMB1"/>
<dbReference type="RefSeq" id="WP_116039530.1">
    <property type="nucleotide sequence ID" value="NZ_QRDX01000001.1"/>
</dbReference>
<dbReference type="Gene3D" id="2.160.20.120">
    <property type="match status" value="1"/>
</dbReference>
<name>A0A3D9HMB1_9FLAO</name>
<dbReference type="OrthoDB" id="1442792at2"/>